<comment type="caution">
    <text evidence="1">The sequence shown here is derived from an EMBL/GenBank/DDBJ whole genome shotgun (WGS) entry which is preliminary data.</text>
</comment>
<gene>
    <name evidence="1" type="ORF">GCM10023196_052590</name>
</gene>
<organism evidence="1 2">
    <name type="scientific">Actinoallomurus vinaceus</name>
    <dbReference type="NCBI Taxonomy" id="1080074"/>
    <lineage>
        <taxon>Bacteria</taxon>
        <taxon>Bacillati</taxon>
        <taxon>Actinomycetota</taxon>
        <taxon>Actinomycetes</taxon>
        <taxon>Streptosporangiales</taxon>
        <taxon>Thermomonosporaceae</taxon>
        <taxon>Actinoallomurus</taxon>
    </lineage>
</organism>
<protein>
    <recommendedName>
        <fullName evidence="3">Four helix bundle protein</fullName>
    </recommendedName>
</protein>
<reference evidence="2" key="1">
    <citation type="journal article" date="2019" name="Int. J. Syst. Evol. Microbiol.">
        <title>The Global Catalogue of Microorganisms (GCM) 10K type strain sequencing project: providing services to taxonomists for standard genome sequencing and annotation.</title>
        <authorList>
            <consortium name="The Broad Institute Genomics Platform"/>
            <consortium name="The Broad Institute Genome Sequencing Center for Infectious Disease"/>
            <person name="Wu L."/>
            <person name="Ma J."/>
        </authorList>
    </citation>
    <scope>NUCLEOTIDE SEQUENCE [LARGE SCALE GENOMIC DNA]</scope>
    <source>
        <strain evidence="2">JCM 17939</strain>
    </source>
</reference>
<dbReference type="Proteomes" id="UP001501442">
    <property type="component" value="Unassembled WGS sequence"/>
</dbReference>
<dbReference type="EMBL" id="BAABHK010000007">
    <property type="protein sequence ID" value="GAA4629796.1"/>
    <property type="molecule type" value="Genomic_DNA"/>
</dbReference>
<evidence type="ECO:0000313" key="1">
    <source>
        <dbReference type="EMBL" id="GAA4629796.1"/>
    </source>
</evidence>
<name>A0ABP8UF34_9ACTN</name>
<keyword evidence="2" id="KW-1185">Reference proteome</keyword>
<accession>A0ABP8UF34</accession>
<evidence type="ECO:0008006" key="3">
    <source>
        <dbReference type="Google" id="ProtNLM"/>
    </source>
</evidence>
<evidence type="ECO:0000313" key="2">
    <source>
        <dbReference type="Proteomes" id="UP001501442"/>
    </source>
</evidence>
<proteinExistence type="predicted"/>
<dbReference type="RefSeq" id="WP_345433668.1">
    <property type="nucleotide sequence ID" value="NZ_BAABHK010000007.1"/>
</dbReference>
<sequence>MTSPTNLGSDATIRRFTTGLASCLFQYEDQTPDDAFALAERKSEHLAELRRTLGCLLDILADWETTVGPGQNKNPRG</sequence>